<protein>
    <submittedName>
        <fullName evidence="2">Uncharacterized protein</fullName>
    </submittedName>
</protein>
<dbReference type="OrthoDB" id="3564997at2759"/>
<proteinExistence type="predicted"/>
<name>A0A2T3BCT2_AMORE</name>
<sequence>MCSETKQRYTCGCYVMLIHVCAEHIEHTRKQTDEEPCPDLVKQDVLCRQPGCPPGRCASRQNTFWTFEKLTSNLFGCEKKKERLQKERREQQQEESNIMAAATDTDTPRATKRSRAQERQLIKEEGDADFADEYYPPFATPLSPSPLTLSFSKVLRT</sequence>
<feature type="compositionally biased region" description="Basic and acidic residues" evidence="1">
    <location>
        <begin position="82"/>
        <end position="92"/>
    </location>
</feature>
<evidence type="ECO:0000256" key="1">
    <source>
        <dbReference type="SAM" id="MobiDB-lite"/>
    </source>
</evidence>
<dbReference type="RefSeq" id="XP_024724730.1">
    <property type="nucleotide sequence ID" value="XM_024863183.1"/>
</dbReference>
<organism evidence="2 3">
    <name type="scientific">Amorphotheca resinae ATCC 22711</name>
    <dbReference type="NCBI Taxonomy" id="857342"/>
    <lineage>
        <taxon>Eukaryota</taxon>
        <taxon>Fungi</taxon>
        <taxon>Dikarya</taxon>
        <taxon>Ascomycota</taxon>
        <taxon>Pezizomycotina</taxon>
        <taxon>Leotiomycetes</taxon>
        <taxon>Helotiales</taxon>
        <taxon>Amorphothecaceae</taxon>
        <taxon>Amorphotheca</taxon>
    </lineage>
</organism>
<feature type="compositionally biased region" description="Basic and acidic residues" evidence="1">
    <location>
        <begin position="115"/>
        <end position="125"/>
    </location>
</feature>
<dbReference type="InParanoid" id="A0A2T3BCT2"/>
<accession>A0A2T3BCT2</accession>
<reference evidence="2 3" key="1">
    <citation type="journal article" date="2018" name="New Phytol.">
        <title>Comparative genomics and transcriptomics depict ericoid mycorrhizal fungi as versatile saprotrophs and plant mutualists.</title>
        <authorList>
            <person name="Martino E."/>
            <person name="Morin E."/>
            <person name="Grelet G.A."/>
            <person name="Kuo A."/>
            <person name="Kohler A."/>
            <person name="Daghino S."/>
            <person name="Barry K.W."/>
            <person name="Cichocki N."/>
            <person name="Clum A."/>
            <person name="Dockter R.B."/>
            <person name="Hainaut M."/>
            <person name="Kuo R.C."/>
            <person name="LaButti K."/>
            <person name="Lindahl B.D."/>
            <person name="Lindquist E.A."/>
            <person name="Lipzen A."/>
            <person name="Khouja H.R."/>
            <person name="Magnuson J."/>
            <person name="Murat C."/>
            <person name="Ohm R.A."/>
            <person name="Singer S.W."/>
            <person name="Spatafora J.W."/>
            <person name="Wang M."/>
            <person name="Veneault-Fourrey C."/>
            <person name="Henrissat B."/>
            <person name="Grigoriev I.V."/>
            <person name="Martin F.M."/>
            <person name="Perotto S."/>
        </authorList>
    </citation>
    <scope>NUCLEOTIDE SEQUENCE [LARGE SCALE GENOMIC DNA]</scope>
    <source>
        <strain evidence="2 3">ATCC 22711</strain>
    </source>
</reference>
<dbReference type="GeneID" id="36571264"/>
<dbReference type="AlphaFoldDB" id="A0A2T3BCT2"/>
<evidence type="ECO:0000313" key="2">
    <source>
        <dbReference type="EMBL" id="PSS27205.1"/>
    </source>
</evidence>
<feature type="region of interest" description="Disordered" evidence="1">
    <location>
        <begin position="82"/>
        <end position="127"/>
    </location>
</feature>
<dbReference type="Proteomes" id="UP000241818">
    <property type="component" value="Unassembled WGS sequence"/>
</dbReference>
<dbReference type="EMBL" id="KZ679006">
    <property type="protein sequence ID" value="PSS27205.1"/>
    <property type="molecule type" value="Genomic_DNA"/>
</dbReference>
<keyword evidence="3" id="KW-1185">Reference proteome</keyword>
<gene>
    <name evidence="2" type="ORF">M430DRAFT_151030</name>
</gene>
<evidence type="ECO:0000313" key="3">
    <source>
        <dbReference type="Proteomes" id="UP000241818"/>
    </source>
</evidence>